<dbReference type="GO" id="GO:0005886">
    <property type="term" value="C:plasma membrane"/>
    <property type="evidence" value="ECO:0007669"/>
    <property type="project" value="UniProtKB-SubCell"/>
</dbReference>
<accession>Q8FUJ4</accession>
<evidence type="ECO:0000256" key="2">
    <source>
        <dbReference type="ARBA" id="ARBA00010068"/>
    </source>
</evidence>
<feature type="transmembrane region" description="Helical" evidence="8">
    <location>
        <begin position="41"/>
        <end position="62"/>
    </location>
</feature>
<dbReference type="EMBL" id="BA000035">
    <property type="protein sequence ID" value="BAC16834.1"/>
    <property type="molecule type" value="Genomic_DNA"/>
</dbReference>
<dbReference type="eggNOG" id="ENOG50300RH">
    <property type="taxonomic scope" value="Bacteria"/>
</dbReference>
<feature type="transmembrane region" description="Helical" evidence="8">
    <location>
        <begin position="100"/>
        <end position="117"/>
    </location>
</feature>
<evidence type="ECO:0000256" key="8">
    <source>
        <dbReference type="SAM" id="Phobius"/>
    </source>
</evidence>
<organism evidence="9 10">
    <name type="scientific">Corynebacterium efficiens (strain DSM 44549 / YS-314 / AJ 12310 / JCM 11189 / NBRC 100395)</name>
    <dbReference type="NCBI Taxonomy" id="196164"/>
    <lineage>
        <taxon>Bacteria</taxon>
        <taxon>Bacillati</taxon>
        <taxon>Actinomycetota</taxon>
        <taxon>Actinomycetes</taxon>
        <taxon>Mycobacteriales</taxon>
        <taxon>Corynebacteriaceae</taxon>
        <taxon>Corynebacterium</taxon>
    </lineage>
</organism>
<keyword evidence="5 8" id="KW-0812">Transmembrane</keyword>
<dbReference type="HOGENOM" id="CLU_096400_0_0_11"/>
<dbReference type="KEGG" id="cef:CE0024"/>
<name>Q8FUJ4_COREF</name>
<comment type="similarity">
    <text evidence="2">Belongs to the AmiS/UreI family.</text>
</comment>
<evidence type="ECO:0000256" key="1">
    <source>
        <dbReference type="ARBA" id="ARBA00004651"/>
    </source>
</evidence>
<dbReference type="STRING" id="196164.gene:10740413"/>
<evidence type="ECO:0000313" key="10">
    <source>
        <dbReference type="Proteomes" id="UP000001409"/>
    </source>
</evidence>
<feature type="transmembrane region" description="Helical" evidence="8">
    <location>
        <begin position="182"/>
        <end position="206"/>
    </location>
</feature>
<feature type="transmembrane region" description="Helical" evidence="8">
    <location>
        <begin position="74"/>
        <end position="93"/>
    </location>
</feature>
<feature type="transmembrane region" description="Helical" evidence="8">
    <location>
        <begin position="129"/>
        <end position="148"/>
    </location>
</feature>
<keyword evidence="4" id="KW-1003">Cell membrane</keyword>
<evidence type="ECO:0000256" key="7">
    <source>
        <dbReference type="ARBA" id="ARBA00023136"/>
    </source>
</evidence>
<feature type="transmembrane region" description="Helical" evidence="8">
    <location>
        <begin position="155"/>
        <end position="176"/>
    </location>
</feature>
<evidence type="ECO:0000256" key="5">
    <source>
        <dbReference type="ARBA" id="ARBA00022692"/>
    </source>
</evidence>
<dbReference type="Pfam" id="PF02293">
    <property type="entry name" value="AmiS_UreI"/>
    <property type="match status" value="1"/>
</dbReference>
<sequence length="225" mass="23483">MSSPSSQDPWSESMSNVALLFVGAVLLVNGLVFLGRVDGRAAIPINLLAGATLVLNALLMVASVEPDTPTTFGAVGFALFGFTYLTVALNSLLGGSGRALGWYCGWAAIIATVLALINFSDGAAPQMGWLWASWALLFLSFFLALIVSGEWWTPAAGILAIVQGFTTATVPALMMIDGSWATASAAIIGLVQIGGAVVYVFAVFYFRTRRETVSDVPTGSVAVPL</sequence>
<reference evidence="9 10" key="1">
    <citation type="journal article" date="2003" name="Genome Res.">
        <title>Comparative complete genome sequence analysis of the amino acid replacements responsible for the thermostability of Corynebacterium efficiens.</title>
        <authorList>
            <person name="Nishio Y."/>
            <person name="Nakamura Y."/>
            <person name="Kawarabayasi Y."/>
            <person name="Usuda Y."/>
            <person name="Kimura E."/>
            <person name="Sugimoto S."/>
            <person name="Matsui K."/>
            <person name="Yamagishi A."/>
            <person name="Kikuchi H."/>
            <person name="Ikeo K."/>
            <person name="Gojobori T."/>
        </authorList>
    </citation>
    <scope>NUCLEOTIDE SEQUENCE [LARGE SCALE GENOMIC DNA]</scope>
    <source>
        <strain evidence="10">DSM 44549 / YS-314 / AJ 12310 / JCM 11189 / NBRC 100395</strain>
    </source>
</reference>
<keyword evidence="6 8" id="KW-1133">Transmembrane helix</keyword>
<evidence type="ECO:0000256" key="6">
    <source>
        <dbReference type="ARBA" id="ARBA00022989"/>
    </source>
</evidence>
<dbReference type="CDD" id="cd13429">
    <property type="entry name" value="UreI_AmiS_like_2"/>
    <property type="match status" value="1"/>
</dbReference>
<keyword evidence="10" id="KW-1185">Reference proteome</keyword>
<proteinExistence type="inferred from homology"/>
<comment type="subcellular location">
    <subcellularLocation>
        <location evidence="1">Cell membrane</location>
        <topology evidence="1">Multi-pass membrane protein</topology>
    </subcellularLocation>
</comment>
<feature type="transmembrane region" description="Helical" evidence="8">
    <location>
        <begin position="14"/>
        <end position="34"/>
    </location>
</feature>
<dbReference type="Gene3D" id="1.25.40.600">
    <property type="match status" value="1"/>
</dbReference>
<evidence type="ECO:0000313" key="9">
    <source>
        <dbReference type="EMBL" id="BAC16834.1"/>
    </source>
</evidence>
<dbReference type="AlphaFoldDB" id="Q8FUJ4"/>
<evidence type="ECO:0008006" key="11">
    <source>
        <dbReference type="Google" id="ProtNLM"/>
    </source>
</evidence>
<dbReference type="InterPro" id="IPR003211">
    <property type="entry name" value="AmiSUreI_transpt"/>
</dbReference>
<evidence type="ECO:0000256" key="3">
    <source>
        <dbReference type="ARBA" id="ARBA00022448"/>
    </source>
</evidence>
<keyword evidence="7 8" id="KW-0472">Membrane</keyword>
<keyword evidence="3" id="KW-0813">Transport</keyword>
<dbReference type="Proteomes" id="UP000001409">
    <property type="component" value="Chromosome"/>
</dbReference>
<protein>
    <recommendedName>
        <fullName evidence="11">Amidase substrates transport protein</fullName>
    </recommendedName>
</protein>
<dbReference type="InterPro" id="IPR038523">
    <property type="entry name" value="AmiSUreI_transpt_sf"/>
</dbReference>
<evidence type="ECO:0000256" key="4">
    <source>
        <dbReference type="ARBA" id="ARBA00022475"/>
    </source>
</evidence>